<dbReference type="SUPFAM" id="SSF56784">
    <property type="entry name" value="HAD-like"/>
    <property type="match status" value="1"/>
</dbReference>
<keyword evidence="8" id="KW-1185">Reference proteome</keyword>
<organism evidence="6 8">
    <name type="scientific">Anaerobacillus isosaccharinicus</name>
    <dbReference type="NCBI Taxonomy" id="1532552"/>
    <lineage>
        <taxon>Bacteria</taxon>
        <taxon>Bacillati</taxon>
        <taxon>Bacillota</taxon>
        <taxon>Bacilli</taxon>
        <taxon>Bacillales</taxon>
        <taxon>Bacillaceae</taxon>
        <taxon>Anaerobacillus</taxon>
    </lineage>
</organism>
<protein>
    <submittedName>
        <fullName evidence="6">Beta-phosphoglucomutase</fullName>
        <ecNumber evidence="7">5.4.2.6</ecNumber>
    </submittedName>
</protein>
<dbReference type="CDD" id="cd02598">
    <property type="entry name" value="HAD_BPGM"/>
    <property type="match status" value="1"/>
</dbReference>
<evidence type="ECO:0000256" key="5">
    <source>
        <dbReference type="PIRSR" id="PIRSR610972-4"/>
    </source>
</evidence>
<dbReference type="GO" id="GO:0008801">
    <property type="term" value="F:beta-phosphoglucomutase activity"/>
    <property type="evidence" value="ECO:0007669"/>
    <property type="project" value="UniProtKB-EC"/>
</dbReference>
<dbReference type="PANTHER" id="PTHR18901:SF38">
    <property type="entry name" value="PSEUDOURIDINE-5'-PHOSPHATASE"/>
    <property type="match status" value="1"/>
</dbReference>
<reference evidence="6 8" key="1">
    <citation type="submission" date="2016-10" db="EMBL/GenBank/DDBJ databases">
        <title>Draft genome sequences of four alkaliphilic bacteria belonging to the Anaerobacillus genus.</title>
        <authorList>
            <person name="Bassil N.M."/>
            <person name="Lloyd J.R."/>
        </authorList>
    </citation>
    <scope>NUCLEOTIDE SEQUENCE [LARGE SCALE GENOMIC DNA]</scope>
    <source>
        <strain evidence="6 8">NB2006</strain>
    </source>
</reference>
<feature type="binding site" evidence="4">
    <location>
        <position position="11"/>
    </location>
    <ligand>
        <name>Mg(2+)</name>
        <dbReference type="ChEBI" id="CHEBI:18420"/>
    </ligand>
</feature>
<proteinExistence type="inferred from homology"/>
<evidence type="ECO:0000313" key="8">
    <source>
        <dbReference type="Proteomes" id="UP000180175"/>
    </source>
</evidence>
<dbReference type="Proteomes" id="UP000180175">
    <property type="component" value="Chromosome"/>
</dbReference>
<dbReference type="NCBIfam" id="TIGR01509">
    <property type="entry name" value="HAD-SF-IA-v3"/>
    <property type="match status" value="1"/>
</dbReference>
<dbReference type="NCBIfam" id="TIGR01990">
    <property type="entry name" value="bPGM"/>
    <property type="match status" value="1"/>
</dbReference>
<evidence type="ECO:0000313" key="7">
    <source>
        <dbReference type="EMBL" id="QOY36903.1"/>
    </source>
</evidence>
<dbReference type="SFLD" id="SFLDG01135">
    <property type="entry name" value="C1.5.6:_HAD__Beta-PGM__Phospha"/>
    <property type="match status" value="1"/>
</dbReference>
<evidence type="ECO:0000313" key="6">
    <source>
        <dbReference type="EMBL" id="OIJ12050.1"/>
    </source>
</evidence>
<keyword evidence="7" id="KW-0413">Isomerase</keyword>
<keyword evidence="4" id="KW-0479">Metal-binding</keyword>
<dbReference type="Gene3D" id="1.10.150.240">
    <property type="entry name" value="Putative phosphatase, domain 2"/>
    <property type="match status" value="1"/>
</dbReference>
<feature type="binding site" evidence="4">
    <location>
        <position position="174"/>
    </location>
    <ligand>
        <name>Mg(2+)</name>
        <dbReference type="ChEBI" id="CHEBI:18420"/>
    </ligand>
</feature>
<dbReference type="PANTHER" id="PTHR18901">
    <property type="entry name" value="2-DEOXYGLUCOSE-6-PHOSPHATE PHOSPHATASE 2"/>
    <property type="match status" value="1"/>
</dbReference>
<feature type="site" description="Important for catalytic activity and assists the phosphoryl transfer reaction to Asp8 by balancing charge and orienting the reacting groups" evidence="5">
    <location>
        <position position="149"/>
    </location>
</feature>
<feature type="binding site" evidence="4">
    <location>
        <position position="13"/>
    </location>
    <ligand>
        <name>Mg(2+)</name>
        <dbReference type="ChEBI" id="CHEBI:18420"/>
    </ligand>
</feature>
<accession>A0A1S2LIJ3</accession>
<reference evidence="7 8" key="2">
    <citation type="journal article" date="2017" name="Genome Announc.">
        <title>Draft Genome Sequences of Four Alkaliphilic Bacteria Belonging to the Anaerobacillus Genus.</title>
        <authorList>
            <person name="Bassil N.M."/>
            <person name="Lloyd J.R."/>
        </authorList>
    </citation>
    <scope>NUCLEOTIDE SEQUENCE [LARGE SCALE GENOMIC DNA]</scope>
    <source>
        <strain evidence="7 8">NB2006</strain>
    </source>
</reference>
<feature type="binding site" evidence="3">
    <location>
        <position position="27"/>
    </location>
    <ligand>
        <name>substrate</name>
    </ligand>
</feature>
<dbReference type="GO" id="GO:0005975">
    <property type="term" value="P:carbohydrate metabolic process"/>
    <property type="evidence" value="ECO:0007669"/>
    <property type="project" value="InterPro"/>
</dbReference>
<dbReference type="InterPro" id="IPR023214">
    <property type="entry name" value="HAD_sf"/>
</dbReference>
<dbReference type="Pfam" id="PF00702">
    <property type="entry name" value="Hydrolase"/>
    <property type="match status" value="1"/>
</dbReference>
<gene>
    <name evidence="7" type="primary">pgmB</name>
    <name evidence="7" type="ORF">AWH56_004435</name>
    <name evidence="6" type="ORF">AWH56_14850</name>
</gene>
<evidence type="ECO:0000256" key="1">
    <source>
        <dbReference type="ARBA" id="ARBA00006171"/>
    </source>
</evidence>
<dbReference type="KEGG" id="aia:AWH56_004435"/>
<dbReference type="NCBIfam" id="TIGR02009">
    <property type="entry name" value="PGMB-YQAB-SF"/>
    <property type="match status" value="1"/>
</dbReference>
<dbReference type="Gene3D" id="3.40.50.1000">
    <property type="entry name" value="HAD superfamily/HAD-like"/>
    <property type="match status" value="1"/>
</dbReference>
<feature type="active site" description="Nucleophile" evidence="2">
    <location>
        <position position="11"/>
    </location>
</feature>
<dbReference type="SFLD" id="SFLDG01129">
    <property type="entry name" value="C1.5:_HAD__Beta-PGM__Phosphata"/>
    <property type="match status" value="1"/>
</dbReference>
<feature type="binding site" evidence="3">
    <location>
        <position position="149"/>
    </location>
    <ligand>
        <name>substrate</name>
    </ligand>
</feature>
<dbReference type="SFLD" id="SFLDS00003">
    <property type="entry name" value="Haloacid_Dehalogenase"/>
    <property type="match status" value="1"/>
</dbReference>
<dbReference type="InterPro" id="IPR010972">
    <property type="entry name" value="Beta-PGM"/>
</dbReference>
<feature type="binding site" evidence="3">
    <location>
        <begin position="118"/>
        <end position="122"/>
    </location>
    <ligand>
        <name>substrate</name>
    </ligand>
</feature>
<keyword evidence="4" id="KW-0460">Magnesium</keyword>
<dbReference type="GO" id="GO:0000287">
    <property type="term" value="F:magnesium ion binding"/>
    <property type="evidence" value="ECO:0007669"/>
    <property type="project" value="InterPro"/>
</dbReference>
<dbReference type="OrthoDB" id="9797743at2"/>
<feature type="binding site" evidence="3">
    <location>
        <position position="80"/>
    </location>
    <ligand>
        <name>substrate</name>
    </ligand>
</feature>
<feature type="binding site" evidence="3">
    <location>
        <begin position="46"/>
        <end position="51"/>
    </location>
    <ligand>
        <name>substrate</name>
    </ligand>
</feature>
<evidence type="ECO:0000256" key="3">
    <source>
        <dbReference type="PIRSR" id="PIRSR610972-2"/>
    </source>
</evidence>
<feature type="binding site" evidence="3">
    <location>
        <position position="54"/>
    </location>
    <ligand>
        <name>substrate</name>
    </ligand>
</feature>
<comment type="cofactor">
    <cofactor evidence="4">
        <name>Mg(2+)</name>
        <dbReference type="ChEBI" id="CHEBI:18420"/>
    </cofactor>
    <text evidence="4">Binds 2 magnesium ions per subunit.</text>
</comment>
<dbReference type="InterPro" id="IPR036412">
    <property type="entry name" value="HAD-like_sf"/>
</dbReference>
<dbReference type="SFLD" id="SFLDF00046">
    <property type="entry name" value="beta-phosphoglucomutase"/>
    <property type="match status" value="1"/>
</dbReference>
<sequence>MGKLLQAAIFDLDGVITDTAEYHYLAWRQLANSIGIDFDKDINEKLKGISRMKSLELILQVGGKENSYSNEEKEVLAEEKNEVYKQLIINISEKDILVGIVAFLEQLKQNNVKIALASASKNAPAIINNLKLKQYFNEIVDVTKIKRGKPDPEIFLTAAKMVNVDPQNCIGIEDAKAGVEAIKGAGMFAVGVGLKESLGKADLLVSNTSELDYEEIATKFKAY</sequence>
<comment type="similarity">
    <text evidence="1">Belongs to the HAD-like hydrolase superfamily. CbbY/CbbZ/Gph/YieH family.</text>
</comment>
<dbReference type="EC" id="5.4.2.6" evidence="7"/>
<dbReference type="InterPro" id="IPR023198">
    <property type="entry name" value="PGP-like_dom2"/>
</dbReference>
<feature type="binding site" evidence="4">
    <location>
        <position position="173"/>
    </location>
    <ligand>
        <name>Mg(2+)</name>
        <dbReference type="ChEBI" id="CHEBI:18420"/>
    </ligand>
</feature>
<dbReference type="InterPro" id="IPR010976">
    <property type="entry name" value="B-phosphoglucomutase_hydrolase"/>
</dbReference>
<reference evidence="7 8" key="3">
    <citation type="journal article" date="2019" name="Int. J. Syst. Evol. Microbiol.">
        <title>Anaerobacillus isosaccharinicus sp. nov., an alkaliphilic bacterium which degrades isosaccharinic acid.</title>
        <authorList>
            <person name="Bassil N.M."/>
            <person name="Lloyd J.R."/>
        </authorList>
    </citation>
    <scope>NUCLEOTIDE SEQUENCE [LARGE SCALE GENOMIC DNA]</scope>
    <source>
        <strain evidence="7 8">NB2006</strain>
    </source>
</reference>
<dbReference type="EMBL" id="CP063356">
    <property type="protein sequence ID" value="QOY36903.1"/>
    <property type="molecule type" value="Genomic_DNA"/>
</dbReference>
<name>A0A1S2LIJ3_9BACI</name>
<evidence type="ECO:0000256" key="4">
    <source>
        <dbReference type="PIRSR" id="PIRSR610972-3"/>
    </source>
</evidence>
<dbReference type="AlphaFoldDB" id="A0A1S2LIJ3"/>
<evidence type="ECO:0000256" key="2">
    <source>
        <dbReference type="PIRSR" id="PIRSR610972-1"/>
    </source>
</evidence>
<feature type="active site" description="Proton donor/acceptor" evidence="2">
    <location>
        <position position="13"/>
    </location>
</feature>
<dbReference type="EMBL" id="LQXD01000130">
    <property type="protein sequence ID" value="OIJ12050.1"/>
    <property type="molecule type" value="Genomic_DNA"/>
</dbReference>
<dbReference type="PRINTS" id="PR00413">
    <property type="entry name" value="HADHALOGNASE"/>
</dbReference>
<reference evidence="7" key="4">
    <citation type="submission" date="2020-10" db="EMBL/GenBank/DDBJ databases">
        <authorList>
            <person name="Bassil N.M."/>
            <person name="Lloyd J.R."/>
        </authorList>
    </citation>
    <scope>NUCLEOTIDE SEQUENCE</scope>
    <source>
        <strain evidence="7">NB2006</strain>
    </source>
</reference>
<feature type="site" description="Important for catalytic activity and assists the phosphoryl transfer reaction to Asp8 by balancing charge and orienting the reacting groups" evidence="5">
    <location>
        <position position="118"/>
    </location>
</feature>
<dbReference type="RefSeq" id="WP_071317828.1">
    <property type="nucleotide sequence ID" value="NZ_CP063356.2"/>
</dbReference>
<dbReference type="InterPro" id="IPR006439">
    <property type="entry name" value="HAD-SF_hydro_IA"/>
</dbReference>
<feature type="binding site" evidence="3">
    <location>
        <begin position="11"/>
        <end position="13"/>
    </location>
    <ligand>
        <name>substrate</name>
    </ligand>
</feature>